<dbReference type="GO" id="GO:0004177">
    <property type="term" value="F:aminopeptidase activity"/>
    <property type="evidence" value="ECO:0007669"/>
    <property type="project" value="UniProtKB-KW"/>
</dbReference>
<gene>
    <name evidence="3" type="ORF">NCTC10124_00695</name>
</gene>
<organism evidence="3 4">
    <name type="scientific">Mycoplasmopsis synoviae</name>
    <name type="common">Mycoplasma synoviae</name>
    <dbReference type="NCBI Taxonomy" id="2109"/>
    <lineage>
        <taxon>Bacteria</taxon>
        <taxon>Bacillati</taxon>
        <taxon>Mycoplasmatota</taxon>
        <taxon>Mycoplasmoidales</taxon>
        <taxon>Metamycoplasmataceae</taxon>
        <taxon>Mycoplasmopsis</taxon>
    </lineage>
</organism>
<evidence type="ECO:0000313" key="3">
    <source>
        <dbReference type="EMBL" id="SYV92967.1"/>
    </source>
</evidence>
<name>A0A3B0PA88_MYCSY</name>
<dbReference type="EMBL" id="LS991953">
    <property type="protein sequence ID" value="SYV92967.1"/>
    <property type="molecule type" value="Genomic_DNA"/>
</dbReference>
<keyword evidence="2" id="KW-0378">Hydrolase</keyword>
<keyword evidence="3" id="KW-0031">Aminopeptidase</keyword>
<evidence type="ECO:0000256" key="1">
    <source>
        <dbReference type="ARBA" id="ARBA00022723"/>
    </source>
</evidence>
<proteinExistence type="predicted"/>
<dbReference type="AlphaFoldDB" id="A0A3B0PA88"/>
<keyword evidence="3" id="KW-0645">Protease</keyword>
<dbReference type="SUPFAM" id="SSF53187">
    <property type="entry name" value="Zn-dependent exopeptidases"/>
    <property type="match status" value="1"/>
</dbReference>
<dbReference type="Pfam" id="PF05343">
    <property type="entry name" value="Peptidase_M42"/>
    <property type="match status" value="1"/>
</dbReference>
<dbReference type="GeneID" id="93530545"/>
<dbReference type="InterPro" id="IPR008007">
    <property type="entry name" value="Peptidase_M42"/>
</dbReference>
<evidence type="ECO:0000313" key="4">
    <source>
        <dbReference type="Proteomes" id="UP000259328"/>
    </source>
</evidence>
<accession>A0A3B0PA88</accession>
<evidence type="ECO:0000256" key="2">
    <source>
        <dbReference type="ARBA" id="ARBA00022801"/>
    </source>
</evidence>
<dbReference type="RefSeq" id="WP_026365138.1">
    <property type="nucleotide sequence ID" value="NZ_CP082192.1"/>
</dbReference>
<dbReference type="Gene3D" id="3.40.630.10">
    <property type="entry name" value="Zn peptidases"/>
    <property type="match status" value="1"/>
</dbReference>
<protein>
    <submittedName>
        <fullName evidence="3">M42 glutamyl aminopeptidase</fullName>
    </submittedName>
</protein>
<reference evidence="4" key="1">
    <citation type="submission" date="2018-06" db="EMBL/GenBank/DDBJ databases">
        <authorList>
            <consortium name="Pathogen Informatics"/>
        </authorList>
    </citation>
    <scope>NUCLEOTIDE SEQUENCE [LARGE SCALE GENOMIC DNA]</scope>
    <source>
        <strain evidence="4">NCTC10124</strain>
    </source>
</reference>
<sequence length="111" mass="12819">MNTKKIKSIINIESSESDQWDIEGILIRVSDTFTAVNLSLLEKLKKLCNKYSLPYHLYFGSGSTDITELQYENSITIALPADKIHSYESNVLSKNMYYMLIFMELINEEIL</sequence>
<dbReference type="GO" id="GO:0046872">
    <property type="term" value="F:metal ion binding"/>
    <property type="evidence" value="ECO:0007669"/>
    <property type="project" value="UniProtKB-KW"/>
</dbReference>
<keyword evidence="1" id="KW-0479">Metal-binding</keyword>
<dbReference type="Proteomes" id="UP000259328">
    <property type="component" value="Chromosome"/>
</dbReference>